<dbReference type="RefSeq" id="WP_092019714.1">
    <property type="nucleotide sequence ID" value="NZ_FOXH01000022.1"/>
</dbReference>
<organism evidence="2 3">
    <name type="scientific">Pseudarcicella hirudinis</name>
    <dbReference type="NCBI Taxonomy" id="1079859"/>
    <lineage>
        <taxon>Bacteria</taxon>
        <taxon>Pseudomonadati</taxon>
        <taxon>Bacteroidota</taxon>
        <taxon>Cytophagia</taxon>
        <taxon>Cytophagales</taxon>
        <taxon>Flectobacillaceae</taxon>
        <taxon>Pseudarcicella</taxon>
    </lineage>
</organism>
<evidence type="ECO:0000313" key="2">
    <source>
        <dbReference type="EMBL" id="SFQ48370.1"/>
    </source>
</evidence>
<dbReference type="PROSITE" id="PS51352">
    <property type="entry name" value="THIOREDOXIN_2"/>
    <property type="match status" value="1"/>
</dbReference>
<dbReference type="InterPro" id="IPR000866">
    <property type="entry name" value="AhpC/TSA"/>
</dbReference>
<dbReference type="InterPro" id="IPR036249">
    <property type="entry name" value="Thioredoxin-like_sf"/>
</dbReference>
<keyword evidence="3" id="KW-1185">Reference proteome</keyword>
<evidence type="ECO:0000313" key="3">
    <source>
        <dbReference type="Proteomes" id="UP000199306"/>
    </source>
</evidence>
<dbReference type="STRING" id="1079859.SAMN04515674_12213"/>
<dbReference type="GO" id="GO:0016209">
    <property type="term" value="F:antioxidant activity"/>
    <property type="evidence" value="ECO:0007669"/>
    <property type="project" value="InterPro"/>
</dbReference>
<dbReference type="AlphaFoldDB" id="A0A1I5YW72"/>
<feature type="domain" description="Thioredoxin" evidence="1">
    <location>
        <begin position="22"/>
        <end position="195"/>
    </location>
</feature>
<dbReference type="SUPFAM" id="SSF52833">
    <property type="entry name" value="Thioredoxin-like"/>
    <property type="match status" value="1"/>
</dbReference>
<reference evidence="2 3" key="1">
    <citation type="submission" date="2016-10" db="EMBL/GenBank/DDBJ databases">
        <authorList>
            <person name="de Groot N.N."/>
        </authorList>
    </citation>
    <scope>NUCLEOTIDE SEQUENCE [LARGE SCALE GENOMIC DNA]</scope>
    <source>
        <strain evidence="3">E92,LMG 26720,CCM 7988</strain>
    </source>
</reference>
<dbReference type="InterPro" id="IPR013766">
    <property type="entry name" value="Thioredoxin_domain"/>
</dbReference>
<name>A0A1I5YW72_9BACT</name>
<dbReference type="Pfam" id="PF00578">
    <property type="entry name" value="AhpC-TSA"/>
    <property type="match status" value="1"/>
</dbReference>
<accession>A0A1I5YW72</accession>
<sequence length="196" mass="22625">MQTKKIEPSSGNGLKSFRPKALQASNTAPDFTILKANGSWQKLPETLENLPYFKLSQLIRLRPLVLSFYSPSWSSYGDIHLELLQKAHKRIKDIGAEILILTNVGPENLSRLTQKYKLSINICYDQNNQIARSFGIFSENYPIWKRTTGISEQVPLPATYIIMPNRLIIHDFVDEDFDNFFSIRELEAFIKVYLRN</sequence>
<evidence type="ECO:0000259" key="1">
    <source>
        <dbReference type="PROSITE" id="PS51352"/>
    </source>
</evidence>
<dbReference type="OrthoDB" id="645652at2"/>
<dbReference type="Proteomes" id="UP000199306">
    <property type="component" value="Unassembled WGS sequence"/>
</dbReference>
<protein>
    <submittedName>
        <fullName evidence="2">Peroxiredoxin</fullName>
    </submittedName>
</protein>
<dbReference type="Gene3D" id="3.40.30.10">
    <property type="entry name" value="Glutaredoxin"/>
    <property type="match status" value="1"/>
</dbReference>
<dbReference type="EMBL" id="FOXH01000022">
    <property type="protein sequence ID" value="SFQ48370.1"/>
    <property type="molecule type" value="Genomic_DNA"/>
</dbReference>
<dbReference type="GO" id="GO:0016491">
    <property type="term" value="F:oxidoreductase activity"/>
    <property type="evidence" value="ECO:0007669"/>
    <property type="project" value="InterPro"/>
</dbReference>
<proteinExistence type="predicted"/>
<gene>
    <name evidence="2" type="ORF">SAMN04515674_12213</name>
</gene>